<dbReference type="AlphaFoldDB" id="A0A8J2TLT5"/>
<organism evidence="5 6">
    <name type="scientific">Aquaticitalea lipolytica</name>
    <dbReference type="NCBI Taxonomy" id="1247562"/>
    <lineage>
        <taxon>Bacteria</taxon>
        <taxon>Pseudomonadati</taxon>
        <taxon>Bacteroidota</taxon>
        <taxon>Flavobacteriia</taxon>
        <taxon>Flavobacteriales</taxon>
        <taxon>Flavobacteriaceae</taxon>
        <taxon>Aquaticitalea</taxon>
    </lineage>
</organism>
<keyword evidence="3" id="KW-0804">Transcription</keyword>
<name>A0A8J2TLT5_9FLAO</name>
<dbReference type="Proteomes" id="UP000598120">
    <property type="component" value="Unassembled WGS sequence"/>
</dbReference>
<keyword evidence="6" id="KW-1185">Reference proteome</keyword>
<dbReference type="SMART" id="SM00342">
    <property type="entry name" value="HTH_ARAC"/>
    <property type="match status" value="1"/>
</dbReference>
<dbReference type="Gene3D" id="1.10.10.60">
    <property type="entry name" value="Homeodomain-like"/>
    <property type="match status" value="1"/>
</dbReference>
<dbReference type="InterPro" id="IPR018060">
    <property type="entry name" value="HTH_AraC"/>
</dbReference>
<dbReference type="PANTHER" id="PTHR46796:SF13">
    <property type="entry name" value="HTH-TYPE TRANSCRIPTIONAL ACTIVATOR RHAS"/>
    <property type="match status" value="1"/>
</dbReference>
<dbReference type="PANTHER" id="PTHR46796">
    <property type="entry name" value="HTH-TYPE TRANSCRIPTIONAL ACTIVATOR RHAS-RELATED"/>
    <property type="match status" value="1"/>
</dbReference>
<evidence type="ECO:0000259" key="4">
    <source>
        <dbReference type="PROSITE" id="PS01124"/>
    </source>
</evidence>
<protein>
    <recommendedName>
        <fullName evidence="4">HTH araC/xylS-type domain-containing protein</fullName>
    </recommendedName>
</protein>
<reference evidence="5 6" key="1">
    <citation type="journal article" date="2014" name="Int. J. Syst. Evol. Microbiol.">
        <title>Complete genome sequence of Corynebacterium casei LMG S-19264T (=DSM 44701T), isolated from a smear-ripened cheese.</title>
        <authorList>
            <consortium name="US DOE Joint Genome Institute (JGI-PGF)"/>
            <person name="Walter F."/>
            <person name="Albersmeier A."/>
            <person name="Kalinowski J."/>
            <person name="Ruckert C."/>
        </authorList>
    </citation>
    <scope>NUCLEOTIDE SEQUENCE [LARGE SCALE GENOMIC DNA]</scope>
    <source>
        <strain evidence="5 6">CGMCC 1.15295</strain>
    </source>
</reference>
<evidence type="ECO:0000256" key="2">
    <source>
        <dbReference type="ARBA" id="ARBA00023125"/>
    </source>
</evidence>
<evidence type="ECO:0000313" key="5">
    <source>
        <dbReference type="EMBL" id="GFZ77542.1"/>
    </source>
</evidence>
<dbReference type="GO" id="GO:0003700">
    <property type="term" value="F:DNA-binding transcription factor activity"/>
    <property type="evidence" value="ECO:0007669"/>
    <property type="project" value="InterPro"/>
</dbReference>
<evidence type="ECO:0000256" key="3">
    <source>
        <dbReference type="ARBA" id="ARBA00023163"/>
    </source>
</evidence>
<accession>A0A8J2TLT5</accession>
<comment type="caution">
    <text evidence="5">The sequence shown here is derived from an EMBL/GenBank/DDBJ whole genome shotgun (WGS) entry which is preliminary data.</text>
</comment>
<sequence length="267" mass="31500">MNLTYFDNNKIPHIVEEYFELSFSDSSVPFQSLILPLEFTNITHIIKGDQKSVFRKKETQLEDLMLSGQFFRSYQFIVNSESKSFGISFHPTALYKILQTDISKFENKHVLLKDYNTDFYNSISTVLKSSNSSKKISQKLSVFFGTYPLKTDKNTEHIDNAIKQIKAKEGLLNVGEIVDELLISQKTLETQFKKIVGLTPGKYIRKYRFLKLMKKYQSQVINLKDLIYMYNYYDQSHFTKDFTLFMKETPKAYFKKEYPLIKKYLKE</sequence>
<dbReference type="EMBL" id="BMIC01000001">
    <property type="protein sequence ID" value="GFZ77542.1"/>
    <property type="molecule type" value="Genomic_DNA"/>
</dbReference>
<keyword evidence="1" id="KW-0805">Transcription regulation</keyword>
<dbReference type="PROSITE" id="PS01124">
    <property type="entry name" value="HTH_ARAC_FAMILY_2"/>
    <property type="match status" value="1"/>
</dbReference>
<proteinExistence type="predicted"/>
<dbReference type="InterPro" id="IPR046532">
    <property type="entry name" value="DUF6597"/>
</dbReference>
<dbReference type="InterPro" id="IPR050204">
    <property type="entry name" value="AraC_XylS_family_regulators"/>
</dbReference>
<dbReference type="RefSeq" id="WP_188604621.1">
    <property type="nucleotide sequence ID" value="NZ_BMIC01000001.1"/>
</dbReference>
<dbReference type="Pfam" id="PF12833">
    <property type="entry name" value="HTH_18"/>
    <property type="match status" value="1"/>
</dbReference>
<dbReference type="Pfam" id="PF20240">
    <property type="entry name" value="DUF6597"/>
    <property type="match status" value="1"/>
</dbReference>
<feature type="domain" description="HTH araC/xylS-type" evidence="4">
    <location>
        <begin position="156"/>
        <end position="256"/>
    </location>
</feature>
<dbReference type="GO" id="GO:0043565">
    <property type="term" value="F:sequence-specific DNA binding"/>
    <property type="evidence" value="ECO:0007669"/>
    <property type="project" value="InterPro"/>
</dbReference>
<keyword evidence="2" id="KW-0238">DNA-binding</keyword>
<evidence type="ECO:0000256" key="1">
    <source>
        <dbReference type="ARBA" id="ARBA00023015"/>
    </source>
</evidence>
<evidence type="ECO:0000313" key="6">
    <source>
        <dbReference type="Proteomes" id="UP000598120"/>
    </source>
</evidence>
<gene>
    <name evidence="5" type="ORF">GCM10011531_03530</name>
</gene>